<evidence type="ECO:0000256" key="2">
    <source>
        <dbReference type="ARBA" id="ARBA00022833"/>
    </source>
</evidence>
<evidence type="ECO:0000256" key="3">
    <source>
        <dbReference type="PROSITE-ProRule" id="PRU00191"/>
    </source>
</evidence>
<dbReference type="InterPro" id="IPR000219">
    <property type="entry name" value="DH_dom"/>
</dbReference>
<evidence type="ECO:0000256" key="1">
    <source>
        <dbReference type="ARBA" id="ARBA00022723"/>
    </source>
</evidence>
<dbReference type="Pfam" id="PF00130">
    <property type="entry name" value="C1_1"/>
    <property type="match status" value="1"/>
</dbReference>
<dbReference type="PANTHER" id="PTHR45818:SF3">
    <property type="entry name" value="PROTEIN VAV"/>
    <property type="match status" value="1"/>
</dbReference>
<keyword evidence="3" id="KW-0727">SH2 domain</keyword>
<dbReference type="GO" id="GO:0005085">
    <property type="term" value="F:guanyl-nucleotide exchange factor activity"/>
    <property type="evidence" value="ECO:0007669"/>
    <property type="project" value="InterPro"/>
</dbReference>
<dbReference type="SUPFAM" id="SSF57889">
    <property type="entry name" value="Cysteine-rich domain"/>
    <property type="match status" value="1"/>
</dbReference>
<feature type="domain" description="SH2" evidence="4">
    <location>
        <begin position="611"/>
        <end position="719"/>
    </location>
</feature>
<comment type="caution">
    <text evidence="8">The sequence shown here is derived from an EMBL/GenBank/DDBJ whole genome shotgun (WGS) entry which is preliminary data.</text>
</comment>
<dbReference type="PANTHER" id="PTHR45818">
    <property type="entry name" value="PROTEIN VAV"/>
    <property type="match status" value="1"/>
</dbReference>
<dbReference type="Gene3D" id="1.20.900.10">
    <property type="entry name" value="Dbl homology (DH) domain"/>
    <property type="match status" value="1"/>
</dbReference>
<feature type="domain" description="Calponin-homology (CH)" evidence="6">
    <location>
        <begin position="4"/>
        <end position="130"/>
    </location>
</feature>
<dbReference type="Gene3D" id="3.30.60.20">
    <property type="match status" value="1"/>
</dbReference>
<dbReference type="PROSITE" id="PS50010">
    <property type="entry name" value="DH_2"/>
    <property type="match status" value="1"/>
</dbReference>
<evidence type="ECO:0000259" key="7">
    <source>
        <dbReference type="PROSITE" id="PS50081"/>
    </source>
</evidence>
<dbReference type="Pfam" id="PF00621">
    <property type="entry name" value="RhoGEF"/>
    <property type="match status" value="1"/>
</dbReference>
<dbReference type="InterPro" id="IPR036860">
    <property type="entry name" value="SH2_dom_sf"/>
</dbReference>
<evidence type="ECO:0000313" key="9">
    <source>
        <dbReference type="Proteomes" id="UP000318571"/>
    </source>
</evidence>
<feature type="domain" description="DH" evidence="5">
    <location>
        <begin position="215"/>
        <end position="390"/>
    </location>
</feature>
<dbReference type="InterPro" id="IPR035899">
    <property type="entry name" value="DBL_dom_sf"/>
</dbReference>
<dbReference type="PROSITE" id="PS50021">
    <property type="entry name" value="CH"/>
    <property type="match status" value="1"/>
</dbReference>
<dbReference type="Pfam" id="PF00017">
    <property type="entry name" value="SH2"/>
    <property type="match status" value="1"/>
</dbReference>
<dbReference type="CDD" id="cd21201">
    <property type="entry name" value="CH_VAV"/>
    <property type="match status" value="1"/>
</dbReference>
<gene>
    <name evidence="8" type="ORF">TCAL_03642</name>
</gene>
<dbReference type="EMBL" id="VCGU01000458">
    <property type="protein sequence ID" value="TRY62678.1"/>
    <property type="molecule type" value="Genomic_DNA"/>
</dbReference>
<evidence type="ECO:0000259" key="5">
    <source>
        <dbReference type="PROSITE" id="PS50010"/>
    </source>
</evidence>
<proteinExistence type="predicted"/>
<dbReference type="SUPFAM" id="SSF47576">
    <property type="entry name" value="Calponin-homology domain, CH-domain"/>
    <property type="match status" value="1"/>
</dbReference>
<dbReference type="SMART" id="SM00325">
    <property type="entry name" value="RhoGEF"/>
    <property type="match status" value="1"/>
</dbReference>
<protein>
    <submittedName>
        <fullName evidence="8">Uncharacterized protein</fullName>
    </submittedName>
</protein>
<feature type="domain" description="Phorbol-ester/DAG-type" evidence="7">
    <location>
        <begin position="494"/>
        <end position="536"/>
    </location>
</feature>
<accession>A0A553NB78</accession>
<dbReference type="STRING" id="6832.A0A553NB78"/>
<keyword evidence="1" id="KW-0479">Metal-binding</keyword>
<dbReference type="GO" id="GO:0016477">
    <property type="term" value="P:cell migration"/>
    <property type="evidence" value="ECO:0007669"/>
    <property type="project" value="TreeGrafter"/>
</dbReference>
<dbReference type="PROSITE" id="PS50001">
    <property type="entry name" value="SH2"/>
    <property type="match status" value="1"/>
</dbReference>
<dbReference type="InterPro" id="IPR000980">
    <property type="entry name" value="SH2"/>
</dbReference>
<dbReference type="SMART" id="SM00252">
    <property type="entry name" value="SH2"/>
    <property type="match status" value="1"/>
</dbReference>
<evidence type="ECO:0000313" key="8">
    <source>
        <dbReference type="EMBL" id="TRY62678.1"/>
    </source>
</evidence>
<dbReference type="PROSITE" id="PS50081">
    <property type="entry name" value="ZF_DAG_PE_2"/>
    <property type="match status" value="1"/>
</dbReference>
<dbReference type="CDD" id="cd20810">
    <property type="entry name" value="C1_VAV"/>
    <property type="match status" value="1"/>
</dbReference>
<reference evidence="8 9" key="1">
    <citation type="journal article" date="2018" name="Nat. Ecol. Evol.">
        <title>Genomic signatures of mitonuclear coevolution across populations of Tigriopus californicus.</title>
        <authorList>
            <person name="Barreto F.S."/>
            <person name="Watson E.T."/>
            <person name="Lima T.G."/>
            <person name="Willett C.S."/>
            <person name="Edmands S."/>
            <person name="Li W."/>
            <person name="Burton R.S."/>
        </authorList>
    </citation>
    <scope>NUCLEOTIDE SEQUENCE [LARGE SCALE GENOMIC DNA]</scope>
    <source>
        <strain evidence="8 9">San Diego</strain>
    </source>
</reference>
<dbReference type="OMA" id="RHNIFLF"/>
<dbReference type="InterPro" id="IPR046349">
    <property type="entry name" value="C1-like_sf"/>
</dbReference>
<dbReference type="SMART" id="SM00033">
    <property type="entry name" value="CH"/>
    <property type="match status" value="1"/>
</dbReference>
<dbReference type="GO" id="GO:0046872">
    <property type="term" value="F:metal ion binding"/>
    <property type="evidence" value="ECO:0007669"/>
    <property type="project" value="UniProtKB-KW"/>
</dbReference>
<evidence type="ECO:0000259" key="6">
    <source>
        <dbReference type="PROSITE" id="PS50021"/>
    </source>
</evidence>
<dbReference type="InterPro" id="IPR002219">
    <property type="entry name" value="PKC_DAG/PE"/>
</dbReference>
<dbReference type="SUPFAM" id="SSF55550">
    <property type="entry name" value="SH2 domain"/>
    <property type="match status" value="1"/>
</dbReference>
<dbReference type="Gene3D" id="3.30.505.10">
    <property type="entry name" value="SH2 domain"/>
    <property type="match status" value="1"/>
</dbReference>
<dbReference type="InterPro" id="IPR036872">
    <property type="entry name" value="CH_dom_sf"/>
</dbReference>
<keyword evidence="9" id="KW-1185">Reference proteome</keyword>
<dbReference type="Pfam" id="PF00307">
    <property type="entry name" value="CH"/>
    <property type="match status" value="1"/>
</dbReference>
<dbReference type="AlphaFoldDB" id="A0A553NB78"/>
<dbReference type="SUPFAM" id="SSF48065">
    <property type="entry name" value="DBL homology domain (DH-domain)"/>
    <property type="match status" value="1"/>
</dbReference>
<organism evidence="8 9">
    <name type="scientific">Tigriopus californicus</name>
    <name type="common">Marine copepod</name>
    <dbReference type="NCBI Taxonomy" id="6832"/>
    <lineage>
        <taxon>Eukaryota</taxon>
        <taxon>Metazoa</taxon>
        <taxon>Ecdysozoa</taxon>
        <taxon>Arthropoda</taxon>
        <taxon>Crustacea</taxon>
        <taxon>Multicrustacea</taxon>
        <taxon>Hexanauplia</taxon>
        <taxon>Copepoda</taxon>
        <taxon>Harpacticoida</taxon>
        <taxon>Harpacticidae</taxon>
        <taxon>Tigriopus</taxon>
    </lineage>
</organism>
<dbReference type="Gene3D" id="1.10.418.10">
    <property type="entry name" value="Calponin-like domain"/>
    <property type="match status" value="1"/>
</dbReference>
<evidence type="ECO:0000259" key="4">
    <source>
        <dbReference type="PROSITE" id="PS50001"/>
    </source>
</evidence>
<dbReference type="Proteomes" id="UP000318571">
    <property type="component" value="Chromosome 10"/>
</dbReference>
<dbReference type="InterPro" id="IPR001715">
    <property type="entry name" value="CH_dom"/>
</dbReference>
<keyword evidence="2" id="KW-0862">Zinc</keyword>
<sequence>MSTSELWRECAQWLEKFNVISKQDPVLSPKAQLSDLIAVLRDGVVLCQLVHSLDPNSIDMTRVLYDSPEPATGRAVNDFLCRHNIFLFLHAIIANFHLNMDEHFFQPEDLYHCKNVGKVIETLSVLSYCAQFKRSGVPGFPKKEKLLPKRLKQERKVYETLNQLYGEAETEYLYDSFNRSAKDLEQSHYEDIYQTIFPPKQPRLSLDISFGKKSKRAAPVEELIDTEDKYLENLIMVRDVFRDPLTLMSPYHKSIVFYQLDDLIQLHSDILFGLKQKRTDIGLVFLEHIPHMSKLYGQYCVNLPVAMEVVERLQMSNTPLRKQISESQIRAKPSSFPLSSHLVIPFQRFLKYHLLLKEISRNTPPDFPDYLNISKACEEMLKIGMDVNEKKREHEDCEKQIQTDEADLKLIANVSNTIKLMQLPFDSKLCDFGRLRKADAPNVEVFSVRLFRRADARKTPLTIIVKTSLERDAWFHAILTAMDCVNPVDNTSQGHVLQMKTFELPTECFQCGKAFQGKFFQGYHCLRCQVDLHKSCIGDCCCIEIGSIKKADSVTLPTLMADSLERSNSTLSLAIPDQKRNSNSKMSHQIKESQRSFEQEMEATPLEQQPWFAGTLSGNVASERLEHLPVGTFLVRQRANGMFALMLKTPETPKGVKAMAVNQESLHTTNGTAFGQTFFFSDARKFDSIQKLVSYYRSHDLTENFDYSSLKGVFLKNPYKSV</sequence>
<dbReference type="GO" id="GO:0005737">
    <property type="term" value="C:cytoplasm"/>
    <property type="evidence" value="ECO:0007669"/>
    <property type="project" value="TreeGrafter"/>
</dbReference>
<dbReference type="CDD" id="cd00160">
    <property type="entry name" value="RhoGEF"/>
    <property type="match status" value="1"/>
</dbReference>
<name>A0A553NB78_TIGCA</name>